<accession>A0A9P9WUX9</accession>
<evidence type="ECO:0000259" key="3">
    <source>
        <dbReference type="Pfam" id="PF17111"/>
    </source>
</evidence>
<proteinExistence type="predicted"/>
<evidence type="ECO:0000256" key="2">
    <source>
        <dbReference type="SAM" id="MobiDB-lite"/>
    </source>
</evidence>
<protein>
    <recommendedName>
        <fullName evidence="3">Azaphilone pigments biosynthesis cluster protein L N-terminal domain-containing protein</fullName>
    </recommendedName>
</protein>
<keyword evidence="5" id="KW-1185">Reference proteome</keyword>
<feature type="domain" description="Azaphilone pigments biosynthesis cluster protein L N-terminal" evidence="3">
    <location>
        <begin position="1"/>
        <end position="177"/>
    </location>
</feature>
<organism evidence="4 5">
    <name type="scientific">Neoarthrinium moseri</name>
    <dbReference type="NCBI Taxonomy" id="1658444"/>
    <lineage>
        <taxon>Eukaryota</taxon>
        <taxon>Fungi</taxon>
        <taxon>Dikarya</taxon>
        <taxon>Ascomycota</taxon>
        <taxon>Pezizomycotina</taxon>
        <taxon>Sordariomycetes</taxon>
        <taxon>Xylariomycetidae</taxon>
        <taxon>Amphisphaeriales</taxon>
        <taxon>Apiosporaceae</taxon>
        <taxon>Neoarthrinium</taxon>
    </lineage>
</organism>
<gene>
    <name evidence="4" type="ORF">JX265_002704</name>
</gene>
<dbReference type="InterPro" id="IPR031348">
    <property type="entry name" value="PigL_N"/>
</dbReference>
<evidence type="ECO:0000256" key="1">
    <source>
        <dbReference type="SAM" id="Coils"/>
    </source>
</evidence>
<name>A0A9P9WUX9_9PEZI</name>
<dbReference type="Pfam" id="PF17111">
    <property type="entry name" value="PigL_N"/>
    <property type="match status" value="1"/>
</dbReference>
<feature type="coiled-coil region" evidence="1">
    <location>
        <begin position="146"/>
        <end position="180"/>
    </location>
</feature>
<sequence>MDPLSVVASVAGLLGVGAKITSVLFSMITGCREAPSLARHLLWELADISTALGHLQRYIIEPSKVAADRTSMIQLDHVLTSLTGCVTTYSDLQQILDGLNTSPDMRAYDRLRWARKESTLNTIVSRLQNHRASLSLILAIIQCESAKEAEAANEKLVALVQETLRNQHELAERIQGLEREGSIFSVMPKQEDEVGDNASTRTARARKIFPFIDSATEALRSAFQQDLERSRVYMRTVKKAVNRNSQFSLRSSQETTAESWSRLSLSQVSSLSVCALPIYAGDIVNSDSYDFGDQGPRATKSMAKKASGSRGRTSKSSRYKDGPSHYKSPTDQLHGASTIYLVQYGL</sequence>
<dbReference type="EMBL" id="JAFIMR010000004">
    <property type="protein sequence ID" value="KAI1879750.1"/>
    <property type="molecule type" value="Genomic_DNA"/>
</dbReference>
<reference evidence="4" key="1">
    <citation type="submission" date="2021-03" db="EMBL/GenBank/DDBJ databases">
        <title>Revisited historic fungal species revealed as producer of novel bioactive compounds through whole genome sequencing and comparative genomics.</title>
        <authorList>
            <person name="Vignolle G.A."/>
            <person name="Hochenegger N."/>
            <person name="Mach R.L."/>
            <person name="Mach-Aigner A.R."/>
            <person name="Javad Rahimi M."/>
            <person name="Salim K.A."/>
            <person name="Chan C.M."/>
            <person name="Lim L.B.L."/>
            <person name="Cai F."/>
            <person name="Druzhinina I.S."/>
            <person name="U'Ren J.M."/>
            <person name="Derntl C."/>
        </authorList>
    </citation>
    <scope>NUCLEOTIDE SEQUENCE</scope>
    <source>
        <strain evidence="4">TUCIM 5799</strain>
    </source>
</reference>
<evidence type="ECO:0000313" key="4">
    <source>
        <dbReference type="EMBL" id="KAI1879750.1"/>
    </source>
</evidence>
<feature type="region of interest" description="Disordered" evidence="2">
    <location>
        <begin position="295"/>
        <end position="331"/>
    </location>
</feature>
<evidence type="ECO:0000313" key="5">
    <source>
        <dbReference type="Proteomes" id="UP000829685"/>
    </source>
</evidence>
<dbReference type="Proteomes" id="UP000829685">
    <property type="component" value="Unassembled WGS sequence"/>
</dbReference>
<dbReference type="AlphaFoldDB" id="A0A9P9WUX9"/>
<comment type="caution">
    <text evidence="4">The sequence shown here is derived from an EMBL/GenBank/DDBJ whole genome shotgun (WGS) entry which is preliminary data.</text>
</comment>
<keyword evidence="1" id="KW-0175">Coiled coil</keyword>